<dbReference type="GO" id="GO:0043565">
    <property type="term" value="F:sequence-specific DNA binding"/>
    <property type="evidence" value="ECO:0007669"/>
    <property type="project" value="InterPro"/>
</dbReference>
<feature type="domain" description="HTH araC/xylS-type" evidence="4">
    <location>
        <begin position="104"/>
        <end position="203"/>
    </location>
</feature>
<dbReference type="PROSITE" id="PS01124">
    <property type="entry name" value="HTH_ARAC_FAMILY_2"/>
    <property type="match status" value="1"/>
</dbReference>
<sequence length="210" mass="24059">MQNVLAIIGEPNIFNCCKKIKTDIQTKHIPVVILSETADETEKLKAYETGADAFISKPLDVNLLTVRINALIKILEDVRDKTQREIISNPQNIFIPSQDTKFLSDAMKVIEDNIDDEHFTLDDFARNMKVSRSILNSRMLAITKQTPIEFVRNVRLKRAAQLLKLNAYSVAEISYKVGISDPRYFSTIFKKKYGESPMQYAKNKSKENDR</sequence>
<dbReference type="PROSITE" id="PS50110">
    <property type="entry name" value="RESPONSE_REGULATORY"/>
    <property type="match status" value="1"/>
</dbReference>
<dbReference type="InterPro" id="IPR001789">
    <property type="entry name" value="Sig_transdc_resp-reg_receiver"/>
</dbReference>
<keyword evidence="3" id="KW-0804">Transcription</keyword>
<evidence type="ECO:0000256" key="2">
    <source>
        <dbReference type="ARBA" id="ARBA00023125"/>
    </source>
</evidence>
<keyword evidence="2" id="KW-0238">DNA-binding</keyword>
<accession>A0A644ZKJ9</accession>
<dbReference type="GO" id="GO:0003700">
    <property type="term" value="F:DNA-binding transcription factor activity"/>
    <property type="evidence" value="ECO:0007669"/>
    <property type="project" value="InterPro"/>
</dbReference>
<feature type="domain" description="Response regulatory" evidence="5">
    <location>
        <begin position="1"/>
        <end position="72"/>
    </location>
</feature>
<dbReference type="SUPFAM" id="SSF46689">
    <property type="entry name" value="Homeodomain-like"/>
    <property type="match status" value="1"/>
</dbReference>
<dbReference type="SMART" id="SM00342">
    <property type="entry name" value="HTH_ARAC"/>
    <property type="match status" value="1"/>
</dbReference>
<dbReference type="GO" id="GO:0000160">
    <property type="term" value="P:phosphorelay signal transduction system"/>
    <property type="evidence" value="ECO:0007669"/>
    <property type="project" value="InterPro"/>
</dbReference>
<dbReference type="InterPro" id="IPR009057">
    <property type="entry name" value="Homeodomain-like_sf"/>
</dbReference>
<proteinExistence type="predicted"/>
<evidence type="ECO:0000256" key="3">
    <source>
        <dbReference type="ARBA" id="ARBA00023163"/>
    </source>
</evidence>
<protein>
    <submittedName>
        <fullName evidence="6">HTH-type transcriptional activator RhaR</fullName>
    </submittedName>
</protein>
<dbReference type="PROSITE" id="PS00041">
    <property type="entry name" value="HTH_ARAC_FAMILY_1"/>
    <property type="match status" value="1"/>
</dbReference>
<dbReference type="Gene3D" id="1.10.10.60">
    <property type="entry name" value="Homeodomain-like"/>
    <property type="match status" value="1"/>
</dbReference>
<organism evidence="6">
    <name type="scientific">bioreactor metagenome</name>
    <dbReference type="NCBI Taxonomy" id="1076179"/>
    <lineage>
        <taxon>unclassified sequences</taxon>
        <taxon>metagenomes</taxon>
        <taxon>ecological metagenomes</taxon>
    </lineage>
</organism>
<dbReference type="PANTHER" id="PTHR43280">
    <property type="entry name" value="ARAC-FAMILY TRANSCRIPTIONAL REGULATOR"/>
    <property type="match status" value="1"/>
</dbReference>
<dbReference type="AlphaFoldDB" id="A0A644ZKJ9"/>
<gene>
    <name evidence="6" type="primary">rhaR_84</name>
    <name evidence="6" type="ORF">SDC9_87907</name>
</gene>
<dbReference type="InterPro" id="IPR018060">
    <property type="entry name" value="HTH_AraC"/>
</dbReference>
<dbReference type="InterPro" id="IPR011006">
    <property type="entry name" value="CheY-like_superfamily"/>
</dbReference>
<dbReference type="EMBL" id="VSSQ01009302">
    <property type="protein sequence ID" value="MPM41257.1"/>
    <property type="molecule type" value="Genomic_DNA"/>
</dbReference>
<name>A0A644ZKJ9_9ZZZZ</name>
<reference evidence="6" key="1">
    <citation type="submission" date="2019-08" db="EMBL/GenBank/DDBJ databases">
        <authorList>
            <person name="Kucharzyk K."/>
            <person name="Murdoch R.W."/>
            <person name="Higgins S."/>
            <person name="Loffler F."/>
        </authorList>
    </citation>
    <scope>NUCLEOTIDE SEQUENCE</scope>
</reference>
<evidence type="ECO:0000259" key="4">
    <source>
        <dbReference type="PROSITE" id="PS01124"/>
    </source>
</evidence>
<dbReference type="PRINTS" id="PR00032">
    <property type="entry name" value="HTHARAC"/>
</dbReference>
<dbReference type="InterPro" id="IPR020449">
    <property type="entry name" value="Tscrpt_reg_AraC-type_HTH"/>
</dbReference>
<evidence type="ECO:0000313" key="6">
    <source>
        <dbReference type="EMBL" id="MPM41257.1"/>
    </source>
</evidence>
<dbReference type="Gene3D" id="3.40.50.2300">
    <property type="match status" value="1"/>
</dbReference>
<dbReference type="SUPFAM" id="SSF52172">
    <property type="entry name" value="CheY-like"/>
    <property type="match status" value="1"/>
</dbReference>
<comment type="caution">
    <text evidence="6">The sequence shown here is derived from an EMBL/GenBank/DDBJ whole genome shotgun (WGS) entry which is preliminary data.</text>
</comment>
<dbReference type="InterPro" id="IPR018062">
    <property type="entry name" value="HTH_AraC-typ_CS"/>
</dbReference>
<dbReference type="Pfam" id="PF12833">
    <property type="entry name" value="HTH_18"/>
    <property type="match status" value="1"/>
</dbReference>
<evidence type="ECO:0000259" key="5">
    <source>
        <dbReference type="PROSITE" id="PS50110"/>
    </source>
</evidence>
<dbReference type="PANTHER" id="PTHR43280:SF2">
    <property type="entry name" value="HTH-TYPE TRANSCRIPTIONAL REGULATOR EXSA"/>
    <property type="match status" value="1"/>
</dbReference>
<evidence type="ECO:0000256" key="1">
    <source>
        <dbReference type="ARBA" id="ARBA00023015"/>
    </source>
</evidence>
<keyword evidence="1" id="KW-0805">Transcription regulation</keyword>